<dbReference type="GO" id="GO:0004630">
    <property type="term" value="F:phospholipase D activity"/>
    <property type="evidence" value="ECO:0007669"/>
    <property type="project" value="UniProtKB-EC"/>
</dbReference>
<organism evidence="2 3">
    <name type="scientific">Salvia divinorum</name>
    <name type="common">Maria pastora</name>
    <name type="synonym">Diviner's sage</name>
    <dbReference type="NCBI Taxonomy" id="28513"/>
    <lineage>
        <taxon>Eukaryota</taxon>
        <taxon>Viridiplantae</taxon>
        <taxon>Streptophyta</taxon>
        <taxon>Embryophyta</taxon>
        <taxon>Tracheophyta</taxon>
        <taxon>Spermatophyta</taxon>
        <taxon>Magnoliopsida</taxon>
        <taxon>eudicotyledons</taxon>
        <taxon>Gunneridae</taxon>
        <taxon>Pentapetalae</taxon>
        <taxon>asterids</taxon>
        <taxon>lamiids</taxon>
        <taxon>Lamiales</taxon>
        <taxon>Lamiaceae</taxon>
        <taxon>Nepetoideae</taxon>
        <taxon>Mentheae</taxon>
        <taxon>Salviinae</taxon>
        <taxon>Salvia</taxon>
        <taxon>Salvia subgen. Calosphace</taxon>
    </lineage>
</organism>
<evidence type="ECO:0000256" key="1">
    <source>
        <dbReference type="SAM" id="MobiDB-lite"/>
    </source>
</evidence>
<comment type="caution">
    <text evidence="2">The sequence shown here is derived from an EMBL/GenBank/DDBJ whole genome shotgun (WGS) entry which is preliminary data.</text>
</comment>
<keyword evidence="2" id="KW-0378">Hydrolase</keyword>
<dbReference type="EC" id="3.1.4.4" evidence="2"/>
<reference evidence="2 3" key="1">
    <citation type="submission" date="2024-06" db="EMBL/GenBank/DDBJ databases">
        <title>A chromosome level genome sequence of Diviner's sage (Salvia divinorum).</title>
        <authorList>
            <person name="Ford S.A."/>
            <person name="Ro D.-K."/>
            <person name="Ness R.W."/>
            <person name="Phillips M.A."/>
        </authorList>
    </citation>
    <scope>NUCLEOTIDE SEQUENCE [LARGE SCALE GENOMIC DNA]</scope>
    <source>
        <strain evidence="2">SAF-2024a</strain>
        <tissue evidence="2">Leaf</tissue>
    </source>
</reference>
<evidence type="ECO:0000313" key="2">
    <source>
        <dbReference type="EMBL" id="KAL1549560.1"/>
    </source>
</evidence>
<dbReference type="AlphaFoldDB" id="A0ABD1H0P0"/>
<proteinExistence type="predicted"/>
<dbReference type="EMBL" id="JBEAFC010000007">
    <property type="protein sequence ID" value="KAL1549560.1"/>
    <property type="molecule type" value="Genomic_DNA"/>
</dbReference>
<sequence>MSKFYGILIICQLASTYVRSDSSKKFCDLVSKRDIARNFVHRRNHAKMSKAPNEEKIPLLIPQNQMVLPHYMGKGSDTDVNRKIYEVEPEGLSRKNSFSSERLPDDIPLLFPHEANGPESSAMENRWNDFHSSRYTPNEKNGHSRSRSNQPMT</sequence>
<gene>
    <name evidence="2" type="ORF">AAHA92_17652</name>
</gene>
<feature type="region of interest" description="Disordered" evidence="1">
    <location>
        <begin position="109"/>
        <end position="153"/>
    </location>
</feature>
<accession>A0ABD1H0P0</accession>
<evidence type="ECO:0000313" key="3">
    <source>
        <dbReference type="Proteomes" id="UP001567538"/>
    </source>
</evidence>
<keyword evidence="3" id="KW-1185">Reference proteome</keyword>
<dbReference type="Proteomes" id="UP001567538">
    <property type="component" value="Unassembled WGS sequence"/>
</dbReference>
<protein>
    <submittedName>
        <fullName evidence="2">Phospholipase D</fullName>
        <ecNumber evidence="2">3.1.4.4</ecNumber>
    </submittedName>
</protein>
<name>A0ABD1H0P0_SALDI</name>